<name>A0ACB9DVA0_CICIN</name>
<reference evidence="1 2" key="2">
    <citation type="journal article" date="2022" name="Mol. Ecol. Resour.">
        <title>The genomes of chicory, endive, great burdock and yacon provide insights into Asteraceae paleo-polyploidization history and plant inulin production.</title>
        <authorList>
            <person name="Fan W."/>
            <person name="Wang S."/>
            <person name="Wang H."/>
            <person name="Wang A."/>
            <person name="Jiang F."/>
            <person name="Liu H."/>
            <person name="Zhao H."/>
            <person name="Xu D."/>
            <person name="Zhang Y."/>
        </authorList>
    </citation>
    <scope>NUCLEOTIDE SEQUENCE [LARGE SCALE GENOMIC DNA]</scope>
    <source>
        <strain evidence="2">cv. Punajuju</strain>
        <tissue evidence="1">Leaves</tissue>
    </source>
</reference>
<dbReference type="EMBL" id="CM042012">
    <property type="protein sequence ID" value="KAI3750207.1"/>
    <property type="molecule type" value="Genomic_DNA"/>
</dbReference>
<evidence type="ECO:0000313" key="2">
    <source>
        <dbReference type="Proteomes" id="UP001055811"/>
    </source>
</evidence>
<evidence type="ECO:0000313" key="1">
    <source>
        <dbReference type="EMBL" id="KAI3750207.1"/>
    </source>
</evidence>
<sequence>MEIKLTRENIKAFILDIIAAGTDTSAITTEWALSELINHPNIMKKVVEEIDQVVGKERLLQESDIPNLPYLQAIVKESLRLHPSAPLIQRLSTEDSIIGGYHIPAKTPIFFNVWSVGRDPSHWENPLEFRPERFEEKYFDLRGQNFQLLPFGSGRRMCPGISLGLMLVHVTLGCMIQCFDWKAGEDGNLTSVDMEEGVGLTISRANPLVCVPVTRLDPIPLSM</sequence>
<reference evidence="2" key="1">
    <citation type="journal article" date="2022" name="Mol. Ecol. Resour.">
        <title>The genomes of chicory, endive, great burdock and yacon provide insights into Asteraceae palaeo-polyploidization history and plant inulin production.</title>
        <authorList>
            <person name="Fan W."/>
            <person name="Wang S."/>
            <person name="Wang H."/>
            <person name="Wang A."/>
            <person name="Jiang F."/>
            <person name="Liu H."/>
            <person name="Zhao H."/>
            <person name="Xu D."/>
            <person name="Zhang Y."/>
        </authorList>
    </citation>
    <scope>NUCLEOTIDE SEQUENCE [LARGE SCALE GENOMIC DNA]</scope>
    <source>
        <strain evidence="2">cv. Punajuju</strain>
    </source>
</reference>
<comment type="caution">
    <text evidence="1">The sequence shown here is derived from an EMBL/GenBank/DDBJ whole genome shotgun (WGS) entry which is preliminary data.</text>
</comment>
<accession>A0ACB9DVA0</accession>
<organism evidence="1 2">
    <name type="scientific">Cichorium intybus</name>
    <name type="common">Chicory</name>
    <dbReference type="NCBI Taxonomy" id="13427"/>
    <lineage>
        <taxon>Eukaryota</taxon>
        <taxon>Viridiplantae</taxon>
        <taxon>Streptophyta</taxon>
        <taxon>Embryophyta</taxon>
        <taxon>Tracheophyta</taxon>
        <taxon>Spermatophyta</taxon>
        <taxon>Magnoliopsida</taxon>
        <taxon>eudicotyledons</taxon>
        <taxon>Gunneridae</taxon>
        <taxon>Pentapetalae</taxon>
        <taxon>asterids</taxon>
        <taxon>campanulids</taxon>
        <taxon>Asterales</taxon>
        <taxon>Asteraceae</taxon>
        <taxon>Cichorioideae</taxon>
        <taxon>Cichorieae</taxon>
        <taxon>Cichoriinae</taxon>
        <taxon>Cichorium</taxon>
    </lineage>
</organism>
<protein>
    <submittedName>
        <fullName evidence="1">Uncharacterized protein</fullName>
    </submittedName>
</protein>
<gene>
    <name evidence="1" type="ORF">L2E82_20836</name>
</gene>
<proteinExistence type="predicted"/>
<keyword evidence="2" id="KW-1185">Reference proteome</keyword>
<dbReference type="Proteomes" id="UP001055811">
    <property type="component" value="Linkage Group LG04"/>
</dbReference>